<keyword evidence="1" id="KW-0812">Transmembrane</keyword>
<organism evidence="2 3">
    <name type="scientific">Cohaesibacter gelatinilyticus</name>
    <dbReference type="NCBI Taxonomy" id="372072"/>
    <lineage>
        <taxon>Bacteria</taxon>
        <taxon>Pseudomonadati</taxon>
        <taxon>Pseudomonadota</taxon>
        <taxon>Alphaproteobacteria</taxon>
        <taxon>Hyphomicrobiales</taxon>
        <taxon>Cohaesibacteraceae</taxon>
    </lineage>
</organism>
<feature type="transmembrane region" description="Helical" evidence="1">
    <location>
        <begin position="52"/>
        <end position="73"/>
    </location>
</feature>
<dbReference type="EMBL" id="OBEL01000001">
    <property type="protein sequence ID" value="SNZ06263.1"/>
    <property type="molecule type" value="Genomic_DNA"/>
</dbReference>
<dbReference type="OrthoDB" id="8305526at2"/>
<evidence type="ECO:0008006" key="4">
    <source>
        <dbReference type="Google" id="ProtNLM"/>
    </source>
</evidence>
<keyword evidence="1" id="KW-1133">Transmembrane helix</keyword>
<evidence type="ECO:0000313" key="3">
    <source>
        <dbReference type="Proteomes" id="UP000219439"/>
    </source>
</evidence>
<evidence type="ECO:0000256" key="1">
    <source>
        <dbReference type="SAM" id="Phobius"/>
    </source>
</evidence>
<keyword evidence="1" id="KW-0472">Membrane</keyword>
<sequence>MHDESKLTAAIIYGFIGGIAGAVALAILLVGSGILSVETKTIVQNENFWREWIGATSGWVAAFVAALVGWTTLRPILVSLRHQQVDTLIQSLNRENQSLIQLRNIFGDFSEESGTTNLIAYLEAIQYVRAKNPDSDGIEEFEQPQTKIIELAFLSFRHLMSAHDAIEDYWSCNFTKHNSNDRTDIELPYEKIAIAIRLIGKLSLEPNNLKIIDEIYPLLTKIRQEMNISGREITKRLSENKHAMQDIRIFRANGYKAS</sequence>
<proteinExistence type="predicted"/>
<dbReference type="Proteomes" id="UP000219439">
    <property type="component" value="Unassembled WGS sequence"/>
</dbReference>
<feature type="transmembrane region" description="Helical" evidence="1">
    <location>
        <begin position="7"/>
        <end position="32"/>
    </location>
</feature>
<reference evidence="2 3" key="1">
    <citation type="submission" date="2017-09" db="EMBL/GenBank/DDBJ databases">
        <authorList>
            <person name="Ehlers B."/>
            <person name="Leendertz F.H."/>
        </authorList>
    </citation>
    <scope>NUCLEOTIDE SEQUENCE [LARGE SCALE GENOMIC DNA]</scope>
    <source>
        <strain evidence="2 3">DSM 18289</strain>
    </source>
</reference>
<dbReference type="AlphaFoldDB" id="A0A285NBH1"/>
<keyword evidence="3" id="KW-1185">Reference proteome</keyword>
<name>A0A285NBH1_9HYPH</name>
<gene>
    <name evidence="2" type="ORF">SAMN06265368_0361</name>
</gene>
<protein>
    <recommendedName>
        <fullName evidence="4">Phage abortive infection protein</fullName>
    </recommendedName>
</protein>
<evidence type="ECO:0000313" key="2">
    <source>
        <dbReference type="EMBL" id="SNZ06263.1"/>
    </source>
</evidence>
<accession>A0A285NBH1</accession>
<dbReference type="RefSeq" id="WP_097151694.1">
    <property type="nucleotide sequence ID" value="NZ_OBEL01000001.1"/>
</dbReference>